<comment type="caution">
    <text evidence="2">The sequence shown here is derived from an EMBL/GenBank/DDBJ whole genome shotgun (WGS) entry which is preliminary data.</text>
</comment>
<dbReference type="AlphaFoldDB" id="A0A1Q1FSA7"/>
<dbReference type="EMBL" id="SEWT01000008">
    <property type="protein sequence ID" value="RYU31356.1"/>
    <property type="molecule type" value="Genomic_DNA"/>
</dbReference>
<dbReference type="Proteomes" id="UP000281488">
    <property type="component" value="Unassembled WGS sequence"/>
</dbReference>
<keyword evidence="1" id="KW-0472">Membrane</keyword>
<dbReference type="EMBL" id="PZZH01000001">
    <property type="protein sequence ID" value="PTN77037.1"/>
    <property type="molecule type" value="Genomic_DNA"/>
</dbReference>
<keyword evidence="1" id="KW-0812">Transmembrane</keyword>
<name>A0A1Q1FSA7_ENTFL</name>
<accession>A0A1Q1FSA7</accession>
<evidence type="ECO:0000313" key="6">
    <source>
        <dbReference type="Proteomes" id="UP000281488"/>
    </source>
</evidence>
<gene>
    <name evidence="2" type="ORF">DAI13_04485</name>
    <name evidence="3" type="ORF">EGW16_11265</name>
    <name evidence="4" type="ORF">EU507_11965</name>
</gene>
<keyword evidence="1" id="KW-1133">Transmembrane helix</keyword>
<reference evidence="4 7" key="3">
    <citation type="submission" date="2019-02" db="EMBL/GenBank/DDBJ databases">
        <title>From farm to fork: dissemination of Tn554::fexA-optrA in linezolid-resistant Enterococcus faecalis clones from chicken feces and meat in Tunisia.</title>
        <authorList>
            <person name="Tedim A.P."/>
            <person name="Elghaieb H."/>
            <person name="Abbassi M.S."/>
            <person name="Novais C."/>
            <person name="Hassen A."/>
            <person name="Peixe L."/>
            <person name="Freitas A.R."/>
        </authorList>
    </citation>
    <scope>NUCLEOTIDE SEQUENCE [LARGE SCALE GENOMIC DNA]</scope>
    <source>
        <strain evidence="4 7">728T</strain>
    </source>
</reference>
<dbReference type="Proteomes" id="UP000292223">
    <property type="component" value="Unassembled WGS sequence"/>
</dbReference>
<dbReference type="EMBL" id="RKMZ01000006">
    <property type="protein sequence ID" value="ROX31624.1"/>
    <property type="molecule type" value="Genomic_DNA"/>
</dbReference>
<evidence type="ECO:0000313" key="2">
    <source>
        <dbReference type="EMBL" id="PTN77037.1"/>
    </source>
</evidence>
<evidence type="ECO:0000313" key="7">
    <source>
        <dbReference type="Proteomes" id="UP000292223"/>
    </source>
</evidence>
<evidence type="ECO:0000256" key="1">
    <source>
        <dbReference type="SAM" id="Phobius"/>
    </source>
</evidence>
<protein>
    <submittedName>
        <fullName evidence="2">Uncharacterized protein</fullName>
    </submittedName>
</protein>
<feature type="transmembrane region" description="Helical" evidence="1">
    <location>
        <begin position="6"/>
        <end position="24"/>
    </location>
</feature>
<evidence type="ECO:0000313" key="3">
    <source>
        <dbReference type="EMBL" id="ROX31624.1"/>
    </source>
</evidence>
<proteinExistence type="predicted"/>
<organism evidence="2 5">
    <name type="scientific">Enterococcus faecalis</name>
    <name type="common">Streptococcus faecalis</name>
    <dbReference type="NCBI Taxonomy" id="1351"/>
    <lineage>
        <taxon>Bacteria</taxon>
        <taxon>Bacillati</taxon>
        <taxon>Bacillota</taxon>
        <taxon>Bacilli</taxon>
        <taxon>Lactobacillales</taxon>
        <taxon>Enterococcaceae</taxon>
        <taxon>Enterococcus</taxon>
    </lineage>
</organism>
<dbReference type="Proteomes" id="UP000244140">
    <property type="component" value="Unassembled WGS sequence"/>
</dbReference>
<reference evidence="2 5" key="1">
    <citation type="submission" date="2018-04" db="EMBL/GenBank/DDBJ databases">
        <authorList>
            <person name="Van Tyne D."/>
        </authorList>
    </citation>
    <scope>NUCLEOTIDE SEQUENCE [LARGE SCALE GENOMIC DNA]</scope>
    <source>
        <strain evidence="2 5">B2535</strain>
    </source>
</reference>
<sequence length="85" mass="10209">MYFLKNQNLIIIYCYGIYLTFFILKLQVKMLTFFNFSSLPIRNHSFSSCLLLQFFCQFSKHYGKLGSKGVTKYEKFYVFKGFVCY</sequence>
<evidence type="ECO:0000313" key="5">
    <source>
        <dbReference type="Proteomes" id="UP000244140"/>
    </source>
</evidence>
<reference evidence="3 6" key="2">
    <citation type="submission" date="2018-10" db="EMBL/GenBank/DDBJ databases">
        <title>Genotypes and phenotypes of Enterococci isolated from broiler chickens.</title>
        <authorList>
            <person name="Muhammad A.R."/>
            <person name="Diarra M.S."/>
        </authorList>
    </citation>
    <scope>NUCLEOTIDE SEQUENCE [LARGE SCALE GENOMIC DNA]</scope>
    <source>
        <strain evidence="3 6">LIT2 A36'</strain>
    </source>
</reference>
<evidence type="ECO:0000313" key="4">
    <source>
        <dbReference type="EMBL" id="RYU31356.1"/>
    </source>
</evidence>